<organism evidence="1 2">
    <name type="scientific">Coniochaeta ligniaria NRRL 30616</name>
    <dbReference type="NCBI Taxonomy" id="1408157"/>
    <lineage>
        <taxon>Eukaryota</taxon>
        <taxon>Fungi</taxon>
        <taxon>Dikarya</taxon>
        <taxon>Ascomycota</taxon>
        <taxon>Pezizomycotina</taxon>
        <taxon>Sordariomycetes</taxon>
        <taxon>Sordariomycetidae</taxon>
        <taxon>Coniochaetales</taxon>
        <taxon>Coniochaetaceae</taxon>
        <taxon>Coniochaeta</taxon>
    </lineage>
</organism>
<dbReference type="EMBL" id="KV875094">
    <property type="protein sequence ID" value="OIW34069.1"/>
    <property type="molecule type" value="Genomic_DNA"/>
</dbReference>
<keyword evidence="2" id="KW-1185">Reference proteome</keyword>
<evidence type="ECO:0000313" key="2">
    <source>
        <dbReference type="Proteomes" id="UP000182658"/>
    </source>
</evidence>
<dbReference type="AlphaFoldDB" id="A0A1J7J3M7"/>
<accession>A0A1J7J3M7</accession>
<gene>
    <name evidence="1" type="ORF">CONLIGDRAFT_208274</name>
</gene>
<name>A0A1J7J3M7_9PEZI</name>
<protein>
    <submittedName>
        <fullName evidence="1">Uncharacterized protein</fullName>
    </submittedName>
</protein>
<dbReference type="Proteomes" id="UP000182658">
    <property type="component" value="Unassembled WGS sequence"/>
</dbReference>
<reference evidence="1 2" key="1">
    <citation type="submission" date="2016-10" db="EMBL/GenBank/DDBJ databases">
        <title>Draft genome sequence of Coniochaeta ligniaria NRRL30616, a lignocellulolytic fungus for bioabatement of inhibitors in plant biomass hydrolysates.</title>
        <authorList>
            <consortium name="DOE Joint Genome Institute"/>
            <person name="Jimenez D.J."/>
            <person name="Hector R.E."/>
            <person name="Riley R."/>
            <person name="Sun H."/>
            <person name="Grigoriev I.V."/>
            <person name="Van Elsas J.D."/>
            <person name="Nichols N.N."/>
        </authorList>
    </citation>
    <scope>NUCLEOTIDE SEQUENCE [LARGE SCALE GENOMIC DNA]</scope>
    <source>
        <strain evidence="1 2">NRRL 30616</strain>
    </source>
</reference>
<sequence length="149" mass="17076">MQTCHGRSVFRDPCHRHWLYSGLRGTGGARRRPFRAGGYTSALSLWPRKVKPARRWGKTTGISLPESHLTAARGVVDRRSTFGTNFLRYSRTLLGTWYWPELADCSQSRVFPTITSSKHLRRHYHIFGFSLLSLNTATRRARRRAVASS</sequence>
<evidence type="ECO:0000313" key="1">
    <source>
        <dbReference type="EMBL" id="OIW34069.1"/>
    </source>
</evidence>
<proteinExistence type="predicted"/>
<dbReference type="InParanoid" id="A0A1J7J3M7"/>